<organism evidence="3 4">
    <name type="scientific">Terriglobus albidus</name>
    <dbReference type="NCBI Taxonomy" id="1592106"/>
    <lineage>
        <taxon>Bacteria</taxon>
        <taxon>Pseudomonadati</taxon>
        <taxon>Acidobacteriota</taxon>
        <taxon>Terriglobia</taxon>
        <taxon>Terriglobales</taxon>
        <taxon>Acidobacteriaceae</taxon>
        <taxon>Terriglobus</taxon>
    </lineage>
</organism>
<dbReference type="KEGG" id="talb:FTW19_04140"/>
<sequence>MKQLRFLLFILSFLALGTLSLKAQSGTTDREGAKLTCASDDGKRHYCRADTSRGVRMLNQRSGSPCIQGDTWGYDRRGIWVDRGCRADFLVRADVFQGGGPGPQPYPGGPRPPDNGWSGPSNGVITCESNDMGRNYCRVPIRGGVRLIKQRSGSPCRQGETWGYDRGGIWVDRGCRADFAIR</sequence>
<dbReference type="RefSeq" id="WP_147646463.1">
    <property type="nucleotide sequence ID" value="NZ_CP042806.1"/>
</dbReference>
<feature type="chain" id="PRO_5022964453" evidence="2">
    <location>
        <begin position="24"/>
        <end position="182"/>
    </location>
</feature>
<evidence type="ECO:0000313" key="4">
    <source>
        <dbReference type="Proteomes" id="UP000321820"/>
    </source>
</evidence>
<feature type="region of interest" description="Disordered" evidence="1">
    <location>
        <begin position="99"/>
        <end position="122"/>
    </location>
</feature>
<feature type="signal peptide" evidence="2">
    <location>
        <begin position="1"/>
        <end position="23"/>
    </location>
</feature>
<keyword evidence="2" id="KW-0732">Signal</keyword>
<dbReference type="InterPro" id="IPR021381">
    <property type="entry name" value="DUF3011"/>
</dbReference>
<dbReference type="AlphaFoldDB" id="A0A5B9E9I0"/>
<dbReference type="Pfam" id="PF11218">
    <property type="entry name" value="DUF3011"/>
    <property type="match status" value="2"/>
</dbReference>
<accession>A0A5B9E9I0</accession>
<evidence type="ECO:0000256" key="1">
    <source>
        <dbReference type="SAM" id="MobiDB-lite"/>
    </source>
</evidence>
<feature type="compositionally biased region" description="Pro residues" evidence="1">
    <location>
        <begin position="102"/>
        <end position="113"/>
    </location>
</feature>
<gene>
    <name evidence="3" type="ORF">FTW19_04140</name>
</gene>
<keyword evidence="4" id="KW-1185">Reference proteome</keyword>
<reference evidence="3 4" key="1">
    <citation type="submission" date="2019-08" db="EMBL/GenBank/DDBJ databases">
        <title>Complete genome sequence of Terriglobus albidus strain ORNL.</title>
        <authorList>
            <person name="Podar M."/>
        </authorList>
    </citation>
    <scope>NUCLEOTIDE SEQUENCE [LARGE SCALE GENOMIC DNA]</scope>
    <source>
        <strain evidence="3 4">ORNL</strain>
    </source>
</reference>
<evidence type="ECO:0000256" key="2">
    <source>
        <dbReference type="SAM" id="SignalP"/>
    </source>
</evidence>
<dbReference type="EMBL" id="CP042806">
    <property type="protein sequence ID" value="QEE27270.1"/>
    <property type="molecule type" value="Genomic_DNA"/>
</dbReference>
<name>A0A5B9E9I0_9BACT</name>
<protein>
    <submittedName>
        <fullName evidence="3">DUF3011 domain-containing protein</fullName>
    </submittedName>
</protein>
<evidence type="ECO:0000313" key="3">
    <source>
        <dbReference type="EMBL" id="QEE27270.1"/>
    </source>
</evidence>
<proteinExistence type="predicted"/>
<dbReference type="OrthoDB" id="6052310at2"/>
<dbReference type="Proteomes" id="UP000321820">
    <property type="component" value="Chromosome"/>
</dbReference>